<feature type="domain" description="Peptidase C14 caspase" evidence="3">
    <location>
        <begin position="325"/>
        <end position="605"/>
    </location>
</feature>
<evidence type="ECO:0000256" key="2">
    <source>
        <dbReference type="SAM" id="MobiDB-lite"/>
    </source>
</evidence>
<feature type="region of interest" description="Disordered" evidence="2">
    <location>
        <begin position="93"/>
        <end position="121"/>
    </location>
</feature>
<evidence type="ECO:0000313" key="5">
    <source>
        <dbReference type="Proteomes" id="UP000265515"/>
    </source>
</evidence>
<dbReference type="Proteomes" id="UP000265515">
    <property type="component" value="Unassembled WGS sequence"/>
</dbReference>
<dbReference type="Pfam" id="PF00656">
    <property type="entry name" value="Peptidase_C14"/>
    <property type="match status" value="1"/>
</dbReference>
<proteinExistence type="inferred from homology"/>
<dbReference type="InterPro" id="IPR011600">
    <property type="entry name" value="Pept_C14_caspase"/>
</dbReference>
<sequence length="2028" mass="218626">MALHGYRPGYWYHQARWKPVSEEGPWITVILNYDGGDEVLLKINVEGAKEVEMRTDGKLQDAITEARDRAERRCRRDGVTARLRITVTYQETKTSMDTTDLEQAHQERDSGGESEMSEVGDWETDLRSWNRPGEIQRHHRATKPEEVGPEASSGQLTPRGCGTGGSTCETEKVGEEREEGGLGSRESLTECIVKDENVVKTSAGEEYPYDINWVPGRVQLGIVGGAPCFAIKVEGTWVPVSAPKMNKWRNVTLSIVFDRVLRLNDGATPQVKGRYALDMWRVLEAQGVPLSLADGHVGARKTLQPDSSSQEIFLIESSVRVKMARKAVLIGISYADNRQIPTLDGPMHDVLQAKSVLTLSYGFAESDLFVLVDDPCVYKGGALSPTKSNLLAALDWLVKGAREGDILYVHFSGYGSQVPSKASFEGLEEVILPVDATCEASGFRNFITHDAFLEKFDCVPKGVTVVFVFDTGFRADNECAAAVHHYTCRSLLNKAVRTRGLENVGVRAGYRKLKEDGRFAALKSGNPLRDRCFATPCAWFASDERQPSWDAKIEGKAVGAFSYYFYGAISNSSNGTDITNDSLLSATTQALYDAGFLQKPVFASVDADGKQKKFLPPVPAPPAPVVCPAPSEPHPVCGPPRTVDSIVRDLVCALGVTGLDIATRIREGWSKLTVDEQVVIYESLFTAGGVNAVKLGAELAGDERFLQTVDCLGEVVFEKCSRYSLSYWVKCSRPSANVCFIPPPPPAILVCAPPPVCPPPFVCPPACPPQPFCPPACSQPPSLTRLQELSIAYLKNHVVSADCEHIVELLATRIALSQCAALADHQRLVDQLSFLVQPKAYGLIAELFGDARPPAGLKLPGAVCADPCTPPPPPPAAHACVPSPPCPPAFVELDAQQSYFVSRIVSYVKCSTDATRVKDMSTKLAGCAGIGLTAQQAIIDEIATLVEADGWFALKLIFAKEAPAGLKFPEKCVAPVIYESLFTAGGVNAVKLGAELAGDERFLQTVECLGEVVFEKCSRYSLSYWVKCSRPSANVCFIPPPPAIPGCPPPPVCPLPFVCPPACPSQPFCPPACPPPLCLTRLQELSIAYLKKHVVSGDCEHIVEVLATRIALSQCAALADHQRLVDQLSFLVQPKAYGLIAELFGDARPPAGLKLPGSVCADPCTPPPAPLPTQACVPPPPSPPAFVELDGRQSYFVSRIVSYVKCSTDATKVKDMVTKLAGCAGIGLTAQQAIIDEIATLVEADGWFALKLIFAKEAPAGLKFPEKCVAPAPAPSVCLPQACLTAVQIATVEKISDLVENICDRELVRGMLLKLVEPCPSDLDHKQSLLDEVVRLVKIAARPCLPALFVPEPPKGLIFPAGTFHKDPCEPKVGGGVSLTVRQKNAVDLLARYGLGVGEVEKVRDLATVIACNSNLTRDVQQQIIDKIATLVEIRAYPVLPELLSSDVAISALVFPPGTFVSTYVLATGEALKDLKSAEESLRDLVCKLGVEGYEIGMKVKSQWATLEVEERKSIYKSLYSKGGLDAVKAAAVLGSEVNYVELLAAAVASSVCCPAVPPVPEAELSTAVRKLLDILVLRAGIAGYDLGVKILKEWKFLSAEERKSVYADLLRLGGVEVLAAGAKLARDRLFLEELVALGRKLSSSASGMFHCTAEKAVEQQQLLRQIVVFAGCTGYELSVRLLSHSLSVSDRWEIYSKLFAEAGLEAVRLAVSLAKDSVFLKQSTSVVNDLSLFLCRGGYLDECPPPEVCLPKPEKPSCPSVTDFDVIATKAGRTALNDIVSIAGLRGYDICIRLVKEASTLSAMTKLELYGRLLGEGGLDSLRLAAVIARDRDLLDELKKFAEQDIISQVLCAGSSSACNLFRELTGKEKQEVYGKIYALGGLAAVKSAIVAAKDTEMARSVAELVAKVKMSIVELVLETSCVEDKPKPAAPASRPTCPAPVAFGPPIACARLDLEQERMIVALYYLAGEDEGVKAYATQLAVEVQKLNEECKRKLIGHIISRTGLDGVDLVLALSEGSSVFRKSHC</sequence>
<dbReference type="Gene3D" id="3.40.50.12660">
    <property type="match status" value="1"/>
</dbReference>
<dbReference type="PANTHER" id="PTHR48104:SF30">
    <property type="entry name" value="METACASPASE-1"/>
    <property type="match status" value="1"/>
</dbReference>
<name>A0A388KJS7_CHABU</name>
<protein>
    <recommendedName>
        <fullName evidence="3">Peptidase C14 caspase domain-containing protein</fullName>
    </recommendedName>
</protein>
<dbReference type="GO" id="GO:0006508">
    <property type="term" value="P:proteolysis"/>
    <property type="evidence" value="ECO:0007669"/>
    <property type="project" value="InterPro"/>
</dbReference>
<dbReference type="GO" id="GO:0005737">
    <property type="term" value="C:cytoplasm"/>
    <property type="evidence" value="ECO:0007669"/>
    <property type="project" value="TreeGrafter"/>
</dbReference>
<reference evidence="4 5" key="1">
    <citation type="journal article" date="2018" name="Cell">
        <title>The Chara Genome: Secondary Complexity and Implications for Plant Terrestrialization.</title>
        <authorList>
            <person name="Nishiyama T."/>
            <person name="Sakayama H."/>
            <person name="Vries J.D."/>
            <person name="Buschmann H."/>
            <person name="Saint-Marcoux D."/>
            <person name="Ullrich K.K."/>
            <person name="Haas F.B."/>
            <person name="Vanderstraeten L."/>
            <person name="Becker D."/>
            <person name="Lang D."/>
            <person name="Vosolsobe S."/>
            <person name="Rombauts S."/>
            <person name="Wilhelmsson P.K.I."/>
            <person name="Janitza P."/>
            <person name="Kern R."/>
            <person name="Heyl A."/>
            <person name="Rumpler F."/>
            <person name="Villalobos L.I.A.C."/>
            <person name="Clay J.M."/>
            <person name="Skokan R."/>
            <person name="Toyoda A."/>
            <person name="Suzuki Y."/>
            <person name="Kagoshima H."/>
            <person name="Schijlen E."/>
            <person name="Tajeshwar N."/>
            <person name="Catarino B."/>
            <person name="Hetherington A.J."/>
            <person name="Saltykova A."/>
            <person name="Bonnot C."/>
            <person name="Breuninger H."/>
            <person name="Symeonidi A."/>
            <person name="Radhakrishnan G.V."/>
            <person name="Van Nieuwerburgh F."/>
            <person name="Deforce D."/>
            <person name="Chang C."/>
            <person name="Karol K.G."/>
            <person name="Hedrich R."/>
            <person name="Ulvskov P."/>
            <person name="Glockner G."/>
            <person name="Delwiche C.F."/>
            <person name="Petrasek J."/>
            <person name="Van de Peer Y."/>
            <person name="Friml J."/>
            <person name="Beilby M."/>
            <person name="Dolan L."/>
            <person name="Kohara Y."/>
            <person name="Sugano S."/>
            <person name="Fujiyama A."/>
            <person name="Delaux P.-M."/>
            <person name="Quint M."/>
            <person name="TheiBen G."/>
            <person name="Hagemann M."/>
            <person name="Harholt J."/>
            <person name="Dunand C."/>
            <person name="Zachgo S."/>
            <person name="Langdale J."/>
            <person name="Maumus F."/>
            <person name="Straeten D.V.D."/>
            <person name="Gould S.B."/>
            <person name="Rensing S.A."/>
        </authorList>
    </citation>
    <scope>NUCLEOTIDE SEQUENCE [LARGE SCALE GENOMIC DNA]</scope>
    <source>
        <strain evidence="4 5">S276</strain>
    </source>
</reference>
<evidence type="ECO:0000256" key="1">
    <source>
        <dbReference type="ARBA" id="ARBA00009005"/>
    </source>
</evidence>
<evidence type="ECO:0000259" key="3">
    <source>
        <dbReference type="Pfam" id="PF00656"/>
    </source>
</evidence>
<dbReference type="Gramene" id="GBG70248">
    <property type="protein sequence ID" value="GBG70248"/>
    <property type="gene ID" value="CBR_g6376"/>
</dbReference>
<dbReference type="GO" id="GO:0004197">
    <property type="term" value="F:cysteine-type endopeptidase activity"/>
    <property type="evidence" value="ECO:0007669"/>
    <property type="project" value="InterPro"/>
</dbReference>
<feature type="compositionally biased region" description="Basic and acidic residues" evidence="2">
    <location>
        <begin position="102"/>
        <end position="111"/>
    </location>
</feature>
<dbReference type="EMBL" id="BFEA01000127">
    <property type="protein sequence ID" value="GBG70248.1"/>
    <property type="molecule type" value="Genomic_DNA"/>
</dbReference>
<dbReference type="OrthoDB" id="3223806at2759"/>
<dbReference type="PANTHER" id="PTHR48104">
    <property type="entry name" value="METACASPASE-4"/>
    <property type="match status" value="1"/>
</dbReference>
<evidence type="ECO:0000313" key="4">
    <source>
        <dbReference type="EMBL" id="GBG70248.1"/>
    </source>
</evidence>
<accession>A0A388KJS7</accession>
<feature type="region of interest" description="Disordered" evidence="2">
    <location>
        <begin position="134"/>
        <end position="184"/>
    </location>
</feature>
<keyword evidence="5" id="KW-1185">Reference proteome</keyword>
<dbReference type="InterPro" id="IPR050452">
    <property type="entry name" value="Metacaspase"/>
</dbReference>
<gene>
    <name evidence="4" type="ORF">CBR_g6376</name>
</gene>
<organism evidence="4 5">
    <name type="scientific">Chara braunii</name>
    <name type="common">Braun's stonewort</name>
    <dbReference type="NCBI Taxonomy" id="69332"/>
    <lineage>
        <taxon>Eukaryota</taxon>
        <taxon>Viridiplantae</taxon>
        <taxon>Streptophyta</taxon>
        <taxon>Charophyceae</taxon>
        <taxon>Charales</taxon>
        <taxon>Characeae</taxon>
        <taxon>Chara</taxon>
    </lineage>
</organism>
<comment type="similarity">
    <text evidence="1">Belongs to the peptidase C14B family.</text>
</comment>
<comment type="caution">
    <text evidence="4">The sequence shown here is derived from an EMBL/GenBank/DDBJ whole genome shotgun (WGS) entry which is preliminary data.</text>
</comment>